<sequence>MTAVECGNMVNAGRALQISTMSEMKSYSQAVTGFFASMLTYPFVLVSNLMAINNCGLAGGLPAYAPNYSSSLDGWSQLLKEGNMSRGNSLFFRKVPAGKLYVWEEKWFR</sequence>
<keyword evidence="4" id="KW-1133">Transmembrane helix</keyword>
<protein>
    <submittedName>
        <fullName evidence="6">Nuclease-sensitive element-binding protein 1</fullName>
    </submittedName>
</protein>
<proteinExistence type="predicted"/>
<keyword evidence="5" id="KW-0496">Mitochondrion</keyword>
<name>A0A4D9DJM6_9SAUR</name>
<evidence type="ECO:0000256" key="3">
    <source>
        <dbReference type="ARBA" id="ARBA00022787"/>
    </source>
</evidence>
<evidence type="ECO:0000256" key="4">
    <source>
        <dbReference type="ARBA" id="ARBA00022989"/>
    </source>
</evidence>
<dbReference type="GO" id="GO:0005741">
    <property type="term" value="C:mitochondrial outer membrane"/>
    <property type="evidence" value="ECO:0007669"/>
    <property type="project" value="UniProtKB-SubCell"/>
</dbReference>
<gene>
    <name evidence="6" type="ORF">DR999_PMT22412</name>
</gene>
<dbReference type="Proteomes" id="UP000297703">
    <property type="component" value="Unassembled WGS sequence"/>
</dbReference>
<keyword evidence="3" id="KW-1000">Mitochondrion outer membrane</keyword>
<reference evidence="6 7" key="1">
    <citation type="submission" date="2019-04" db="EMBL/GenBank/DDBJ databases">
        <title>Draft genome of the big-headed turtle Platysternon megacephalum.</title>
        <authorList>
            <person name="Gong S."/>
        </authorList>
    </citation>
    <scope>NUCLEOTIDE SEQUENCE [LARGE SCALE GENOMIC DNA]</scope>
    <source>
        <strain evidence="6">DO16091913</strain>
        <tissue evidence="6">Muscle</tissue>
    </source>
</reference>
<evidence type="ECO:0000256" key="5">
    <source>
        <dbReference type="ARBA" id="ARBA00023128"/>
    </source>
</evidence>
<organism evidence="6 7">
    <name type="scientific">Platysternon megacephalum</name>
    <name type="common">big-headed turtle</name>
    <dbReference type="NCBI Taxonomy" id="55544"/>
    <lineage>
        <taxon>Eukaryota</taxon>
        <taxon>Metazoa</taxon>
        <taxon>Chordata</taxon>
        <taxon>Craniata</taxon>
        <taxon>Vertebrata</taxon>
        <taxon>Euteleostomi</taxon>
        <taxon>Archelosauria</taxon>
        <taxon>Testudinata</taxon>
        <taxon>Testudines</taxon>
        <taxon>Cryptodira</taxon>
        <taxon>Durocryptodira</taxon>
        <taxon>Testudinoidea</taxon>
        <taxon>Platysternidae</taxon>
        <taxon>Platysternon</taxon>
    </lineage>
</organism>
<evidence type="ECO:0000313" key="6">
    <source>
        <dbReference type="EMBL" id="TFJ95869.1"/>
    </source>
</evidence>
<dbReference type="EMBL" id="QXTE01001083">
    <property type="protein sequence ID" value="TFJ95869.1"/>
    <property type="molecule type" value="Genomic_DNA"/>
</dbReference>
<keyword evidence="4" id="KW-0812">Transmembrane</keyword>
<comment type="subcellular location">
    <subcellularLocation>
        <location evidence="1">Mitochondrion outer membrane</location>
        <topology evidence="1">Multi-pass membrane protein</topology>
    </subcellularLocation>
</comment>
<dbReference type="PANTHER" id="PTHR10780">
    <property type="entry name" value="MITOCHONDRIAL CARRIER HOMOLOG"/>
    <property type="match status" value="1"/>
</dbReference>
<accession>A0A4D9DJM6</accession>
<dbReference type="OrthoDB" id="10253709at2759"/>
<dbReference type="GO" id="GO:0043065">
    <property type="term" value="P:positive regulation of apoptotic process"/>
    <property type="evidence" value="ECO:0007669"/>
    <property type="project" value="TreeGrafter"/>
</dbReference>
<dbReference type="PANTHER" id="PTHR10780:SF20">
    <property type="entry name" value="MITOCHONDRIAL CARRIER HOMOLOG 2"/>
    <property type="match status" value="1"/>
</dbReference>
<keyword evidence="4" id="KW-0472">Membrane</keyword>
<reference evidence="6 7" key="2">
    <citation type="submission" date="2019-04" db="EMBL/GenBank/DDBJ databases">
        <title>The genome sequence of big-headed turtle.</title>
        <authorList>
            <person name="Gong S."/>
        </authorList>
    </citation>
    <scope>NUCLEOTIDE SEQUENCE [LARGE SCALE GENOMIC DNA]</scope>
    <source>
        <strain evidence="6">DO16091913</strain>
        <tissue evidence="6">Muscle</tissue>
    </source>
</reference>
<comment type="caution">
    <text evidence="6">The sequence shown here is derived from an EMBL/GenBank/DDBJ whole genome shotgun (WGS) entry which is preliminary data.</text>
</comment>
<keyword evidence="2" id="KW-0677">Repeat</keyword>
<dbReference type="AlphaFoldDB" id="A0A4D9DJM6"/>
<evidence type="ECO:0000256" key="2">
    <source>
        <dbReference type="ARBA" id="ARBA00022737"/>
    </source>
</evidence>
<evidence type="ECO:0000256" key="1">
    <source>
        <dbReference type="ARBA" id="ARBA00004374"/>
    </source>
</evidence>
<evidence type="ECO:0000313" key="7">
    <source>
        <dbReference type="Proteomes" id="UP000297703"/>
    </source>
</evidence>
<keyword evidence="7" id="KW-1185">Reference proteome</keyword>